<reference evidence="7" key="1">
    <citation type="journal article" date="2021" name="bioRxiv">
        <title>Unraveling nitrogen, sulfur and carbon metabolic pathways and microbial community transcriptional responses to substrate deprivation and toxicity stresses in a bioreactor mimicking anoxic brackish coastal sediment conditions.</title>
        <authorList>
            <person name="Martins P.D."/>
            <person name="Echeveste M.J."/>
            <person name="Arshad A."/>
            <person name="Kurth J."/>
            <person name="Ouboter H."/>
            <person name="Jetten M.S.M."/>
            <person name="Welte C.U."/>
        </authorList>
    </citation>
    <scope>NUCLEOTIDE SEQUENCE</scope>
    <source>
        <strain evidence="7">MAG_39</strain>
    </source>
</reference>
<keyword evidence="1" id="KW-0813">Transport</keyword>
<evidence type="ECO:0000256" key="2">
    <source>
        <dbReference type="ARBA" id="ARBA00022617"/>
    </source>
</evidence>
<evidence type="ECO:0000256" key="3">
    <source>
        <dbReference type="ARBA" id="ARBA00022723"/>
    </source>
</evidence>
<evidence type="ECO:0000313" key="8">
    <source>
        <dbReference type="Proteomes" id="UP000705867"/>
    </source>
</evidence>
<dbReference type="GO" id="GO:0046872">
    <property type="term" value="F:metal ion binding"/>
    <property type="evidence" value="ECO:0007669"/>
    <property type="project" value="UniProtKB-KW"/>
</dbReference>
<dbReference type="AlphaFoldDB" id="A0A953J888"/>
<keyword evidence="6" id="KW-0472">Membrane</keyword>
<dbReference type="Proteomes" id="UP000705867">
    <property type="component" value="Unassembled WGS sequence"/>
</dbReference>
<evidence type="ECO:0000256" key="4">
    <source>
        <dbReference type="ARBA" id="ARBA00022982"/>
    </source>
</evidence>
<evidence type="ECO:0000313" key="7">
    <source>
        <dbReference type="EMBL" id="MBZ0156402.1"/>
    </source>
</evidence>
<accession>A0A953J888</accession>
<gene>
    <name evidence="7" type="ORF">K8I29_09380</name>
</gene>
<keyword evidence="3" id="KW-0479">Metal-binding</keyword>
<dbReference type="EMBL" id="JAIOIV010000074">
    <property type="protein sequence ID" value="MBZ0156402.1"/>
    <property type="molecule type" value="Genomic_DNA"/>
</dbReference>
<feature type="transmembrane region" description="Helical" evidence="6">
    <location>
        <begin position="12"/>
        <end position="31"/>
    </location>
</feature>
<comment type="caution">
    <text evidence="7">The sequence shown here is derived from an EMBL/GenBank/DDBJ whole genome shotgun (WGS) entry which is preliminary data.</text>
</comment>
<dbReference type="InterPro" id="IPR036280">
    <property type="entry name" value="Multihaem_cyt_sf"/>
</dbReference>
<keyword evidence="5" id="KW-0408">Iron</keyword>
<proteinExistence type="predicted"/>
<dbReference type="PANTHER" id="PTHR30333">
    <property type="entry name" value="CYTOCHROME C-TYPE PROTEIN"/>
    <property type="match status" value="1"/>
</dbReference>
<organism evidence="7 8">
    <name type="scientific">Candidatus Nitrobium versatile</name>
    <dbReference type="NCBI Taxonomy" id="2884831"/>
    <lineage>
        <taxon>Bacteria</taxon>
        <taxon>Pseudomonadati</taxon>
        <taxon>Nitrospirota</taxon>
        <taxon>Nitrospiria</taxon>
        <taxon>Nitrospirales</taxon>
        <taxon>Nitrospiraceae</taxon>
        <taxon>Candidatus Nitrobium</taxon>
    </lineage>
</organism>
<sequence>MDTLFGVLGERLTARTVVLAAVVALAVFAFLGHRRWQDTSVECVRCHSDREKVTELGAPWAFVTEEAVRKESRHAHILCRDCHLGNGRARDKEAAHRGMLKMLLVSGTGEVVGRSRNYPYGLSRTGPEEIFAFLPKARGEDGWRFYPVRNILWHDRDPGTFNFDPDLAAKTCGKSGCHPAELRQFLKTPMGTNMRQRTMKTWREPYGPHNCGPSFADLPPGDVLRGAGFSFRNTEEIAKELNVPFTGKQAAAKQKFCNVCHTGCLDCHFQPGRERGTHHFSKRPVSESCAGFGRGTSVCHAGAMQSRRGGTYIGGDYSVPAGMAPDTHYREGFQCTDCHLTGERGMGDMERKADCRDCHQEVEEALAKSAHRNLSCAACHLGEVRGYQITVWGPGIVAGERNPFHKYLYYGTQKPPLLMKDRGGFWQPMKVWPHSVGNIKPEVPPSARLLYRWPKGESEDAYYVVGTVAAGANGNQLLWLEAERVSHPYGRARACASCHEREEQTVVSGWEFMDDQGAEPFRGSYRIVADGEGLRIGEMKTESPIRVAEGYTADDFAPWLRFRDVWRMPGDFAIRADSVKYREALRLFRQVRRETDALRACLKQTDAGKERRYRTFRGAVLHHPGGKEEGMRELSSLCGRE</sequence>
<evidence type="ECO:0000256" key="5">
    <source>
        <dbReference type="ARBA" id="ARBA00023004"/>
    </source>
</evidence>
<protein>
    <submittedName>
        <fullName evidence="7">Uncharacterized protein</fullName>
    </submittedName>
</protein>
<dbReference type="Gene3D" id="1.10.287.3080">
    <property type="match status" value="1"/>
</dbReference>
<name>A0A953J888_9BACT</name>
<keyword evidence="2" id="KW-0349">Heme</keyword>
<evidence type="ECO:0000256" key="1">
    <source>
        <dbReference type="ARBA" id="ARBA00022448"/>
    </source>
</evidence>
<dbReference type="SUPFAM" id="SSF48695">
    <property type="entry name" value="Multiheme cytochromes"/>
    <property type="match status" value="1"/>
</dbReference>
<keyword evidence="4" id="KW-0249">Electron transport</keyword>
<dbReference type="InterPro" id="IPR051174">
    <property type="entry name" value="Cytochrome_c-type_ET"/>
</dbReference>
<keyword evidence="6" id="KW-0812">Transmembrane</keyword>
<dbReference type="PANTHER" id="PTHR30333:SF4">
    <property type="entry name" value="CYTOCHROME C FAMILY PROTEIN"/>
    <property type="match status" value="1"/>
</dbReference>
<keyword evidence="6" id="KW-1133">Transmembrane helix</keyword>
<evidence type="ECO:0000256" key="6">
    <source>
        <dbReference type="SAM" id="Phobius"/>
    </source>
</evidence>
<reference evidence="7" key="2">
    <citation type="submission" date="2021-08" db="EMBL/GenBank/DDBJ databases">
        <authorList>
            <person name="Dalcin Martins P."/>
        </authorList>
    </citation>
    <scope>NUCLEOTIDE SEQUENCE</scope>
    <source>
        <strain evidence="7">MAG_39</strain>
    </source>
</reference>